<dbReference type="InterPro" id="IPR045031">
    <property type="entry name" value="DHP_synth-like"/>
</dbReference>
<dbReference type="PROSITE" id="PS00792">
    <property type="entry name" value="DHPS_1"/>
    <property type="match status" value="1"/>
</dbReference>
<dbReference type="InterPro" id="IPR011005">
    <property type="entry name" value="Dihydropteroate_synth-like_sf"/>
</dbReference>
<dbReference type="PROSITE" id="PS00793">
    <property type="entry name" value="DHPS_2"/>
    <property type="match status" value="1"/>
</dbReference>
<dbReference type="AlphaFoldDB" id="A0A1I0CUN0"/>
<dbReference type="UniPathway" id="UPA00077">
    <property type="reaction ID" value="UER00156"/>
</dbReference>
<evidence type="ECO:0000256" key="12">
    <source>
        <dbReference type="ARBA" id="ARBA00030193"/>
    </source>
</evidence>
<reference evidence="17" key="1">
    <citation type="submission" date="2016-10" db="EMBL/GenBank/DDBJ databases">
        <authorList>
            <person name="Varghese N."/>
            <person name="Submissions S."/>
        </authorList>
    </citation>
    <scope>NUCLEOTIDE SEQUENCE [LARGE SCALE GENOMIC DNA]</scope>
    <source>
        <strain evidence="17">DSM 18579</strain>
    </source>
</reference>
<keyword evidence="10 14" id="KW-0460">Magnesium</keyword>
<dbReference type="GO" id="GO:0046654">
    <property type="term" value="P:tetrahydrofolate biosynthetic process"/>
    <property type="evidence" value="ECO:0007669"/>
    <property type="project" value="UniProtKB-UniPathway"/>
</dbReference>
<evidence type="ECO:0000256" key="6">
    <source>
        <dbReference type="ARBA" id="ARBA00012458"/>
    </source>
</evidence>
<accession>A0A1I0CUN0</accession>
<dbReference type="EC" id="2.5.1.15" evidence="6 14"/>
<dbReference type="STRING" id="1123402.SAMN02583745_01752"/>
<evidence type="ECO:0000256" key="13">
    <source>
        <dbReference type="ARBA" id="ARBA00053449"/>
    </source>
</evidence>
<evidence type="ECO:0000256" key="9">
    <source>
        <dbReference type="ARBA" id="ARBA00022723"/>
    </source>
</evidence>
<dbReference type="SUPFAM" id="SSF51717">
    <property type="entry name" value="Dihydropteroate synthetase-like"/>
    <property type="match status" value="1"/>
</dbReference>
<dbReference type="InterPro" id="IPR006390">
    <property type="entry name" value="DHP_synth_dom"/>
</dbReference>
<protein>
    <recommendedName>
        <fullName evidence="7 14">Dihydropteroate synthase</fullName>
        <shortName evidence="14">DHPS</shortName>
        <ecNumber evidence="6 14">2.5.1.15</ecNumber>
    </recommendedName>
    <alternativeName>
        <fullName evidence="12 14">Dihydropteroate pyrophosphorylase</fullName>
    </alternativeName>
</protein>
<evidence type="ECO:0000256" key="14">
    <source>
        <dbReference type="RuleBase" id="RU361205"/>
    </source>
</evidence>
<name>A0A1I0CUN0_9GAMM</name>
<evidence type="ECO:0000256" key="3">
    <source>
        <dbReference type="ARBA" id="ARBA00004763"/>
    </source>
</evidence>
<dbReference type="PANTHER" id="PTHR20941:SF1">
    <property type="entry name" value="FOLIC ACID SYNTHESIS PROTEIN FOL1"/>
    <property type="match status" value="1"/>
</dbReference>
<dbReference type="GO" id="GO:0005829">
    <property type="term" value="C:cytosol"/>
    <property type="evidence" value="ECO:0007669"/>
    <property type="project" value="TreeGrafter"/>
</dbReference>
<dbReference type="CDD" id="cd00739">
    <property type="entry name" value="DHPS"/>
    <property type="match status" value="1"/>
</dbReference>
<evidence type="ECO:0000256" key="4">
    <source>
        <dbReference type="ARBA" id="ARBA00009503"/>
    </source>
</evidence>
<dbReference type="PROSITE" id="PS50972">
    <property type="entry name" value="PTERIN_BINDING"/>
    <property type="match status" value="1"/>
</dbReference>
<evidence type="ECO:0000256" key="1">
    <source>
        <dbReference type="ARBA" id="ARBA00000012"/>
    </source>
</evidence>
<dbReference type="FunFam" id="3.20.20.20:FF:000004">
    <property type="entry name" value="Dihydropteroate synthase"/>
    <property type="match status" value="1"/>
</dbReference>
<keyword evidence="17" id="KW-1185">Reference proteome</keyword>
<comment type="similarity">
    <text evidence="4 14">Belongs to the DHPS family.</text>
</comment>
<feature type="domain" description="Pterin-binding" evidence="15">
    <location>
        <begin position="18"/>
        <end position="275"/>
    </location>
</feature>
<evidence type="ECO:0000256" key="10">
    <source>
        <dbReference type="ARBA" id="ARBA00022842"/>
    </source>
</evidence>
<proteinExistence type="inferred from homology"/>
<comment type="catalytic activity">
    <reaction evidence="1">
        <text>(7,8-dihydropterin-6-yl)methyl diphosphate + 4-aminobenzoate = 7,8-dihydropteroate + diphosphate</text>
        <dbReference type="Rhea" id="RHEA:19949"/>
        <dbReference type="ChEBI" id="CHEBI:17836"/>
        <dbReference type="ChEBI" id="CHEBI:17839"/>
        <dbReference type="ChEBI" id="CHEBI:33019"/>
        <dbReference type="ChEBI" id="CHEBI:72950"/>
        <dbReference type="EC" id="2.5.1.15"/>
    </reaction>
</comment>
<gene>
    <name evidence="16" type="ORF">SAMN02583745_01752</name>
</gene>
<dbReference type="NCBIfam" id="TIGR01496">
    <property type="entry name" value="DHPS"/>
    <property type="match status" value="1"/>
</dbReference>
<evidence type="ECO:0000256" key="11">
    <source>
        <dbReference type="ARBA" id="ARBA00022909"/>
    </source>
</evidence>
<dbReference type="EMBL" id="FOHV01000012">
    <property type="protein sequence ID" value="SET23534.1"/>
    <property type="molecule type" value="Genomic_DNA"/>
</dbReference>
<comment type="cofactor">
    <cofactor evidence="2 14">
        <name>Mg(2+)</name>
        <dbReference type="ChEBI" id="CHEBI:18420"/>
    </cofactor>
</comment>
<keyword evidence="9 14" id="KW-0479">Metal-binding</keyword>
<comment type="pathway">
    <text evidence="3 14">Cofactor biosynthesis; tetrahydrofolate biosynthesis; 7,8-dihydrofolate from 2-amino-4-hydroxy-6-hydroxymethyl-7,8-dihydropteridine diphosphate and 4-aminobenzoate: step 1/2.</text>
</comment>
<dbReference type="Pfam" id="PF00809">
    <property type="entry name" value="Pterin_bind"/>
    <property type="match status" value="1"/>
</dbReference>
<evidence type="ECO:0000313" key="16">
    <source>
        <dbReference type="EMBL" id="SET23534.1"/>
    </source>
</evidence>
<evidence type="ECO:0000256" key="2">
    <source>
        <dbReference type="ARBA" id="ARBA00001946"/>
    </source>
</evidence>
<dbReference type="GO" id="GO:0046872">
    <property type="term" value="F:metal ion binding"/>
    <property type="evidence" value="ECO:0007669"/>
    <property type="project" value="UniProtKB-KW"/>
</dbReference>
<organism evidence="16 17">
    <name type="scientific">Thorsellia anophelis DSM 18579</name>
    <dbReference type="NCBI Taxonomy" id="1123402"/>
    <lineage>
        <taxon>Bacteria</taxon>
        <taxon>Pseudomonadati</taxon>
        <taxon>Pseudomonadota</taxon>
        <taxon>Gammaproteobacteria</taxon>
        <taxon>Enterobacterales</taxon>
        <taxon>Thorselliaceae</taxon>
        <taxon>Thorsellia</taxon>
    </lineage>
</organism>
<evidence type="ECO:0000256" key="8">
    <source>
        <dbReference type="ARBA" id="ARBA00022679"/>
    </source>
</evidence>
<dbReference type="PANTHER" id="PTHR20941">
    <property type="entry name" value="FOLATE SYNTHESIS PROTEINS"/>
    <property type="match status" value="1"/>
</dbReference>
<dbReference type="GO" id="GO:0046656">
    <property type="term" value="P:folic acid biosynthetic process"/>
    <property type="evidence" value="ECO:0007669"/>
    <property type="project" value="UniProtKB-KW"/>
</dbReference>
<evidence type="ECO:0000256" key="5">
    <source>
        <dbReference type="ARBA" id="ARBA00011738"/>
    </source>
</evidence>
<keyword evidence="8 14" id="KW-0808">Transferase</keyword>
<dbReference type="GO" id="GO:0004156">
    <property type="term" value="F:dihydropteroate synthase activity"/>
    <property type="evidence" value="ECO:0007669"/>
    <property type="project" value="UniProtKB-EC"/>
</dbReference>
<sequence length="284" mass="31172">MAMYKLTTPTKTLKLDYPKIMGILNVTPDSFSDGGNYTSIDKALLQVENMILAGVDIIDIGGESTRPGANTVSVEEELERTIPVIEAIRTRFDIWLSIDTSKPQVMTESAKAGIDLINDVRALSLPGAREAAAKTQLPICLMHHKGEPSTMQNNPSYVNVIAEVIDTLQEEIKLAEHAGITRDRLLIDPGFGFGKNNEHNFRLLNELEAFRKFNLPLLVGMSRKRMIQYALESLIPNNQASDRTHGSVGAAVIAAMKGAHIIRVHDVAQTAQALSILKTMKSIN</sequence>
<evidence type="ECO:0000256" key="7">
    <source>
        <dbReference type="ARBA" id="ARBA00016919"/>
    </source>
</evidence>
<keyword evidence="11 14" id="KW-0289">Folate biosynthesis</keyword>
<evidence type="ECO:0000313" key="17">
    <source>
        <dbReference type="Proteomes" id="UP000242642"/>
    </source>
</evidence>
<evidence type="ECO:0000259" key="15">
    <source>
        <dbReference type="PROSITE" id="PS50972"/>
    </source>
</evidence>
<dbReference type="Gene3D" id="3.20.20.20">
    <property type="entry name" value="Dihydropteroate synthase-like"/>
    <property type="match status" value="1"/>
</dbReference>
<dbReference type="Proteomes" id="UP000242642">
    <property type="component" value="Unassembled WGS sequence"/>
</dbReference>
<comment type="function">
    <text evidence="13 14">Catalyzes the condensation of para-aminobenzoate (pABA) with 6-hydroxymethyl-7,8-dihydropterin diphosphate (DHPt-PP) to form 7,8-dihydropteroate (H2Pte), the immediate precursor of folate derivatives.</text>
</comment>
<comment type="subunit">
    <text evidence="5">Homodimer.</text>
</comment>
<dbReference type="InterPro" id="IPR000489">
    <property type="entry name" value="Pterin-binding_dom"/>
</dbReference>